<dbReference type="EMBL" id="CP104003">
    <property type="protein sequence ID" value="UWM53821.1"/>
    <property type="molecule type" value="Genomic_DNA"/>
</dbReference>
<evidence type="ECO:0000313" key="3">
    <source>
        <dbReference type="Proteomes" id="UP001057580"/>
    </source>
</evidence>
<dbReference type="GeneID" id="74944157"/>
<reference evidence="2" key="1">
    <citation type="submission" date="2022-09" db="EMBL/GenBank/DDBJ databases">
        <title>Diverse halophilic archaea isolated from saline environments.</title>
        <authorList>
            <person name="Cui H.-L."/>
        </authorList>
    </citation>
    <scope>NUCLEOTIDE SEQUENCE</scope>
    <source>
        <strain evidence="2">ZS-35-S2</strain>
    </source>
</reference>
<dbReference type="AlphaFoldDB" id="A0A9E7U7Q6"/>
<accession>A0A9E7U7Q6</accession>
<feature type="region of interest" description="Disordered" evidence="1">
    <location>
        <begin position="1"/>
        <end position="26"/>
    </location>
</feature>
<keyword evidence="3" id="KW-1185">Reference proteome</keyword>
<protein>
    <submittedName>
        <fullName evidence="2">Uncharacterized protein</fullName>
    </submittedName>
</protein>
<organism evidence="2 3">
    <name type="scientific">Salinirubellus salinus</name>
    <dbReference type="NCBI Taxonomy" id="1364945"/>
    <lineage>
        <taxon>Archaea</taxon>
        <taxon>Methanobacteriati</taxon>
        <taxon>Methanobacteriota</taxon>
        <taxon>Stenosarchaea group</taxon>
        <taxon>Halobacteria</taxon>
        <taxon>Halobacteriales</taxon>
        <taxon>Natronomonadaceae</taxon>
        <taxon>Salinirubellus</taxon>
    </lineage>
</organism>
<dbReference type="RefSeq" id="WP_260592815.1">
    <property type="nucleotide sequence ID" value="NZ_CP104003.1"/>
</dbReference>
<sequence>MTTDGERGSGSVDADDDATSPPAGGAMRVRRWCIAANYREPSDYDIPELPDWTVYRDADGTLAFGEDGERFLSAGNPVRVRR</sequence>
<evidence type="ECO:0000313" key="2">
    <source>
        <dbReference type="EMBL" id="UWM53821.1"/>
    </source>
</evidence>
<gene>
    <name evidence="2" type="ORF">N0B31_17005</name>
</gene>
<dbReference type="Proteomes" id="UP001057580">
    <property type="component" value="Chromosome"/>
</dbReference>
<proteinExistence type="predicted"/>
<name>A0A9E7U7Q6_9EURY</name>
<dbReference type="KEGG" id="ssai:N0B31_17005"/>
<evidence type="ECO:0000256" key="1">
    <source>
        <dbReference type="SAM" id="MobiDB-lite"/>
    </source>
</evidence>